<accession>A0A433QWJ2</accession>
<gene>
    <name evidence="1" type="ORF">BC938DRAFT_482077</name>
</gene>
<organism evidence="1 2">
    <name type="scientific">Jimgerdemannia flammicorona</name>
    <dbReference type="NCBI Taxonomy" id="994334"/>
    <lineage>
        <taxon>Eukaryota</taxon>
        <taxon>Fungi</taxon>
        <taxon>Fungi incertae sedis</taxon>
        <taxon>Mucoromycota</taxon>
        <taxon>Mucoromycotina</taxon>
        <taxon>Endogonomycetes</taxon>
        <taxon>Endogonales</taxon>
        <taxon>Endogonaceae</taxon>
        <taxon>Jimgerdemannia</taxon>
    </lineage>
</organism>
<evidence type="ECO:0000313" key="1">
    <source>
        <dbReference type="EMBL" id="RUS34180.1"/>
    </source>
</evidence>
<name>A0A433QWJ2_9FUNG</name>
<comment type="caution">
    <text evidence="1">The sequence shown here is derived from an EMBL/GenBank/DDBJ whole genome shotgun (WGS) entry which is preliminary data.</text>
</comment>
<evidence type="ECO:0000313" key="2">
    <source>
        <dbReference type="Proteomes" id="UP000274822"/>
    </source>
</evidence>
<sequence length="60" mass="6820">MGNPIEFENSLLNAFEDDVFRSWWTKVEPYVSGNARVVNGHHKLGDLAIHLVNRIALKIS</sequence>
<keyword evidence="2" id="KW-1185">Reference proteome</keyword>
<proteinExistence type="predicted"/>
<dbReference type="Proteomes" id="UP000274822">
    <property type="component" value="Unassembled WGS sequence"/>
</dbReference>
<reference evidence="1 2" key="1">
    <citation type="journal article" date="2018" name="New Phytol.">
        <title>Phylogenomics of Endogonaceae and evolution of mycorrhizas within Mucoromycota.</title>
        <authorList>
            <person name="Chang Y."/>
            <person name="Desiro A."/>
            <person name="Na H."/>
            <person name="Sandor L."/>
            <person name="Lipzen A."/>
            <person name="Clum A."/>
            <person name="Barry K."/>
            <person name="Grigoriev I.V."/>
            <person name="Martin F.M."/>
            <person name="Stajich J.E."/>
            <person name="Smith M.E."/>
            <person name="Bonito G."/>
            <person name="Spatafora J.W."/>
        </authorList>
    </citation>
    <scope>NUCLEOTIDE SEQUENCE [LARGE SCALE GENOMIC DNA]</scope>
    <source>
        <strain evidence="1 2">AD002</strain>
    </source>
</reference>
<dbReference type="AlphaFoldDB" id="A0A433QWJ2"/>
<dbReference type="EMBL" id="RBNJ01000683">
    <property type="protein sequence ID" value="RUS34180.1"/>
    <property type="molecule type" value="Genomic_DNA"/>
</dbReference>
<protein>
    <submittedName>
        <fullName evidence="1">Uncharacterized protein</fullName>
    </submittedName>
</protein>